<comment type="caution">
    <text evidence="7">The sequence shown here is derived from an EMBL/GenBank/DDBJ whole genome shotgun (WGS) entry which is preliminary data.</text>
</comment>
<evidence type="ECO:0000256" key="3">
    <source>
        <dbReference type="ARBA" id="ARBA00022884"/>
    </source>
</evidence>
<evidence type="ECO:0000256" key="4">
    <source>
        <dbReference type="ARBA" id="ARBA00022980"/>
    </source>
</evidence>
<evidence type="ECO:0000256" key="5">
    <source>
        <dbReference type="ARBA" id="ARBA00023274"/>
    </source>
</evidence>
<keyword evidence="3 6" id="KW-0694">RNA-binding</keyword>
<dbReference type="EMBL" id="JABZEC010000002">
    <property type="protein sequence ID" value="NVY96061.1"/>
    <property type="molecule type" value="Genomic_DNA"/>
</dbReference>
<evidence type="ECO:0000256" key="1">
    <source>
        <dbReference type="ARBA" id="ARBA00006700"/>
    </source>
</evidence>
<dbReference type="Gene3D" id="3.30.70.330">
    <property type="match status" value="1"/>
</dbReference>
<dbReference type="GO" id="GO:1990904">
    <property type="term" value="C:ribonucleoprotein complex"/>
    <property type="evidence" value="ECO:0007669"/>
    <property type="project" value="UniProtKB-KW"/>
</dbReference>
<dbReference type="Proteomes" id="UP000563523">
    <property type="component" value="Unassembled WGS sequence"/>
</dbReference>
<dbReference type="GO" id="GO:0005840">
    <property type="term" value="C:ribosome"/>
    <property type="evidence" value="ECO:0007669"/>
    <property type="project" value="UniProtKB-KW"/>
</dbReference>
<keyword evidence="2 6" id="KW-0699">rRNA-binding</keyword>
<keyword evidence="5 6" id="KW-0687">Ribonucleoprotein</keyword>
<evidence type="ECO:0000256" key="6">
    <source>
        <dbReference type="HAMAP-Rule" id="MF_01369"/>
    </source>
</evidence>
<dbReference type="GO" id="GO:0019843">
    <property type="term" value="F:rRNA binding"/>
    <property type="evidence" value="ECO:0007669"/>
    <property type="project" value="UniProtKB-UniRule"/>
</dbReference>
<dbReference type="PANTHER" id="PTHR11620">
    <property type="entry name" value="60S RIBOSOMAL PROTEIN L23A"/>
    <property type="match status" value="1"/>
</dbReference>
<proteinExistence type="inferred from homology"/>
<keyword evidence="4 6" id="KW-0689">Ribosomal protein</keyword>
<dbReference type="HAMAP" id="MF_01369_B">
    <property type="entry name" value="Ribosomal_uL23_B"/>
    <property type="match status" value="1"/>
</dbReference>
<accession>A0A850R213</accession>
<comment type="similarity">
    <text evidence="1 6">Belongs to the universal ribosomal protein uL23 family.</text>
</comment>
<dbReference type="InterPro" id="IPR012678">
    <property type="entry name" value="Ribosomal_uL23/eL15/eS24_sf"/>
</dbReference>
<organism evidence="7 8">
    <name type="scientific">Bombilactobacillus apium</name>
    <dbReference type="NCBI Taxonomy" id="2675299"/>
    <lineage>
        <taxon>Bacteria</taxon>
        <taxon>Bacillati</taxon>
        <taxon>Bacillota</taxon>
        <taxon>Bacilli</taxon>
        <taxon>Lactobacillales</taxon>
        <taxon>Lactobacillaceae</taxon>
        <taxon>Bombilactobacillus</taxon>
    </lineage>
</organism>
<protein>
    <recommendedName>
        <fullName evidence="6">Large ribosomal subunit protein uL23</fullName>
    </recommendedName>
</protein>
<reference evidence="7 8" key="1">
    <citation type="submission" date="2020-06" db="EMBL/GenBank/DDBJ databases">
        <authorList>
            <person name="Kang J."/>
        </authorList>
    </citation>
    <scope>NUCLEOTIDE SEQUENCE [LARGE SCALE GENOMIC DNA]</scope>
    <source>
        <strain evidence="7 8">DCY120</strain>
    </source>
</reference>
<dbReference type="InterPro" id="IPR012677">
    <property type="entry name" value="Nucleotide-bd_a/b_plait_sf"/>
</dbReference>
<dbReference type="FunFam" id="3.30.70.330:FF:000001">
    <property type="entry name" value="50S ribosomal protein L23"/>
    <property type="match status" value="1"/>
</dbReference>
<dbReference type="InterPro" id="IPR013025">
    <property type="entry name" value="Ribosomal_uL23-like"/>
</dbReference>
<dbReference type="SUPFAM" id="SSF54189">
    <property type="entry name" value="Ribosomal proteins S24e, L23 and L15e"/>
    <property type="match status" value="1"/>
</dbReference>
<gene>
    <name evidence="6 7" type="primary">rplW</name>
    <name evidence="7" type="ORF">HU830_02510</name>
</gene>
<comment type="subunit">
    <text evidence="6">Part of the 50S ribosomal subunit. Contacts protein L29, and trigger factor when it is bound to the ribosome.</text>
</comment>
<dbReference type="RefSeq" id="WP_176942225.1">
    <property type="nucleotide sequence ID" value="NZ_JABZEC010000002.1"/>
</dbReference>
<keyword evidence="8" id="KW-1185">Reference proteome</keyword>
<evidence type="ECO:0000256" key="2">
    <source>
        <dbReference type="ARBA" id="ARBA00022730"/>
    </source>
</evidence>
<dbReference type="NCBIfam" id="NF004363">
    <property type="entry name" value="PRK05738.2-4"/>
    <property type="match status" value="1"/>
</dbReference>
<evidence type="ECO:0000313" key="7">
    <source>
        <dbReference type="EMBL" id="NVY96061.1"/>
    </source>
</evidence>
<sequence length="95" mass="10906">MAAQDIILRPVITEASMADMDDKKYVFDVAVSANKIQVRQAIEEIFNVKVARVNIMNIKPKKKRVGRYVGKTNRRRKAIIQLTADSDEIKIFNKE</sequence>
<dbReference type="GO" id="GO:0003735">
    <property type="term" value="F:structural constituent of ribosome"/>
    <property type="evidence" value="ECO:0007669"/>
    <property type="project" value="InterPro"/>
</dbReference>
<dbReference type="Pfam" id="PF00276">
    <property type="entry name" value="Ribosomal_L23"/>
    <property type="match status" value="1"/>
</dbReference>
<dbReference type="AlphaFoldDB" id="A0A850R213"/>
<evidence type="ECO:0000313" key="8">
    <source>
        <dbReference type="Proteomes" id="UP000563523"/>
    </source>
</evidence>
<name>A0A850R213_9LACO</name>
<comment type="function">
    <text evidence="6">One of the early assembly proteins it binds 23S rRNA. One of the proteins that surrounds the polypeptide exit tunnel on the outside of the ribosome. Forms the main docking site for trigger factor binding to the ribosome.</text>
</comment>
<dbReference type="GO" id="GO:0006412">
    <property type="term" value="P:translation"/>
    <property type="evidence" value="ECO:0007669"/>
    <property type="project" value="UniProtKB-UniRule"/>
</dbReference>